<name>M2AQ95_9BACT</name>
<proteinExistence type="predicted"/>
<keyword evidence="2" id="KW-1185">Reference proteome</keyword>
<dbReference type="EMBL" id="ANMO01000203">
    <property type="protein sequence ID" value="EMB14897.1"/>
    <property type="molecule type" value="Genomic_DNA"/>
</dbReference>
<accession>M2AQ95</accession>
<sequence>MKGLMTVLRVLPDDLYDLVMNSDQDVEKGAVFAEIVRRFGDPSKYEAAPKMMM</sequence>
<organism evidence="1 2">
    <name type="scientific">Rhodopirellula europaea 6C</name>
    <dbReference type="NCBI Taxonomy" id="1263867"/>
    <lineage>
        <taxon>Bacteria</taxon>
        <taxon>Pseudomonadati</taxon>
        <taxon>Planctomycetota</taxon>
        <taxon>Planctomycetia</taxon>
        <taxon>Pirellulales</taxon>
        <taxon>Pirellulaceae</taxon>
        <taxon>Rhodopirellula</taxon>
    </lineage>
</organism>
<dbReference type="Proteomes" id="UP000011529">
    <property type="component" value="Unassembled WGS sequence"/>
</dbReference>
<dbReference type="PATRIC" id="fig|1263867.3.peg.4670"/>
<evidence type="ECO:0000313" key="1">
    <source>
        <dbReference type="EMBL" id="EMB14897.1"/>
    </source>
</evidence>
<comment type="caution">
    <text evidence="1">The sequence shown here is derived from an EMBL/GenBank/DDBJ whole genome shotgun (WGS) entry which is preliminary data.</text>
</comment>
<gene>
    <name evidence="1" type="ORF">RE6C_04355</name>
</gene>
<reference evidence="1" key="1">
    <citation type="submission" date="2012-11" db="EMBL/GenBank/DDBJ databases">
        <title>Permanent draft genomes of Rhodopirellula europaea strain SH398 and 6C.</title>
        <authorList>
            <person name="Richter M."/>
            <person name="Richter-Heitmann T."/>
            <person name="Frank C."/>
            <person name="Harder J."/>
            <person name="Glockner F.O."/>
        </authorList>
    </citation>
    <scope>NUCLEOTIDE SEQUENCE</scope>
    <source>
        <strain evidence="1">6C</strain>
    </source>
</reference>
<reference evidence="1" key="2">
    <citation type="journal article" date="2013" name="Mar. Genomics">
        <title>Expression of sulfatases in Rhodopirellula baltica and the diversity of sulfatases in the genus Rhodopirellula.</title>
        <authorList>
            <person name="Wegner C.E."/>
            <person name="Richter-Heitmann T."/>
            <person name="Klindworth A."/>
            <person name="Klockow C."/>
            <person name="Richter M."/>
            <person name="Achstetter T."/>
            <person name="Glockner F.O."/>
            <person name="Harder J."/>
        </authorList>
    </citation>
    <scope>NUCLEOTIDE SEQUENCE [LARGE SCALE GENOMIC DNA]</scope>
    <source>
        <strain evidence="1">6C</strain>
    </source>
</reference>
<evidence type="ECO:0000313" key="2">
    <source>
        <dbReference type="Proteomes" id="UP000011529"/>
    </source>
</evidence>
<dbReference type="AlphaFoldDB" id="M2AQ95"/>
<protein>
    <submittedName>
        <fullName evidence="1">Uncharacterized protein</fullName>
    </submittedName>
</protein>